<feature type="transmembrane region" description="Helical" evidence="20">
    <location>
        <begin position="96"/>
        <end position="118"/>
    </location>
</feature>
<evidence type="ECO:0000256" key="8">
    <source>
        <dbReference type="ARBA" id="ARBA00044898"/>
    </source>
</evidence>
<feature type="region of interest" description="Disordered" evidence="19">
    <location>
        <begin position="1"/>
        <end position="29"/>
    </location>
</feature>
<dbReference type="SUPFAM" id="SSF103473">
    <property type="entry name" value="MFS general substrate transporter"/>
    <property type="match status" value="1"/>
</dbReference>
<sequence length="663" mass="72373">MPSSDLHAQQPLLTDEHNEDDTTGPGHEEEEIAREYEATLMHSGHDRPSPARAYLIRTLALLCACSLSIGSHYATYILGPLKSRLSREMGTNNTEFSLLISAFSLNSTWTPLVGGVLASRLGTTLTSILATGVIFLGQACLLIGNLSDSVRLMAFGMFIFGLGVSPLAVVQETIIVRFFRSHGLGVSLALGLVAGKGSSFISALTSYPLSQRFGPHAPFYASTFLTAFSFTINLVYVFSSKWLVRESGAELEASELNAEAHSRAASAADMSEAEALKEVAKKRMVYLRDITKLGDVFWAYIGLNILCGAVWAPFTHLVANILQRRYDLTESDASTKGSYVLAGSVVLYPITGFVVDRVKKRNFVMRLFLLSACLTLACYIWLALPPEWTKTPIPAIVSFASGHGFSPLLLVVIVPRIVPLKYVSTTLGAHKALEQTGSTIFQTLAGLALDIKSKKSAERQLPIDGDDKDVQYLLNAFVVLNVLEILGIVGLAHLDHKQKQAAARHMSTLLPSTIDESDEEETRPGKEPGADDENWQAEIAEHSRHRRSSTLSRHGPLPSSSSPEQSIPLLHGNSRPSTIRGSRYLVEAVVEEEVGPEQPPVRVKVKVLRTKAEVRRGEIFSVLCGVLIACAWILFMGTAWLKLRSREERGGASGNHTLYPTHL</sequence>
<evidence type="ECO:0000256" key="4">
    <source>
        <dbReference type="ARBA" id="ARBA00044881"/>
    </source>
</evidence>
<feature type="transmembrane region" description="Helical" evidence="20">
    <location>
        <begin position="125"/>
        <end position="146"/>
    </location>
</feature>
<comment type="catalytic activity">
    <reaction evidence="2">
        <text>L-lysyl-L-alanine(out) = L-lysyl-L-alanine(in)</text>
        <dbReference type="Rhea" id="RHEA:79399"/>
        <dbReference type="ChEBI" id="CHEBI:229954"/>
    </reaction>
</comment>
<comment type="catalytic activity">
    <reaction evidence="3">
        <text>L-histidyl-glycine(out) = L-histidyl-glycine(in)</text>
        <dbReference type="Rhea" id="RHEA:79395"/>
        <dbReference type="ChEBI" id="CHEBI:229957"/>
    </reaction>
</comment>
<feature type="transmembrane region" description="Helical" evidence="20">
    <location>
        <begin position="182"/>
        <end position="207"/>
    </location>
</feature>
<comment type="catalytic activity">
    <reaction evidence="14">
        <text>L-lysyl-glycine(out) = L-lysyl-glycine(in)</text>
        <dbReference type="Rhea" id="RHEA:79407"/>
        <dbReference type="ChEBI" id="CHEBI:191202"/>
    </reaction>
</comment>
<feature type="transmembrane region" description="Helical" evidence="20">
    <location>
        <begin position="367"/>
        <end position="384"/>
    </location>
</feature>
<evidence type="ECO:0000256" key="15">
    <source>
        <dbReference type="ARBA" id="ARBA00044985"/>
    </source>
</evidence>
<evidence type="ECO:0000256" key="11">
    <source>
        <dbReference type="ARBA" id="ARBA00044903"/>
    </source>
</evidence>
<comment type="subunit">
    <text evidence="18">Homodimer. Interacts with lysosomal protein GLMP (via lumenal domain); the interaction starts while both proteins are still in the endoplasmic reticulum and is required for stabilization of MFSD1 in lysosomes but has no direct effect on its targeting to lysosomes or transporter activity.</text>
</comment>
<evidence type="ECO:0000256" key="14">
    <source>
        <dbReference type="ARBA" id="ARBA00044924"/>
    </source>
</evidence>
<organism evidence="22 23">
    <name type="scientific">Trametes coccinea (strain BRFM310)</name>
    <name type="common">Pycnoporus coccineus</name>
    <dbReference type="NCBI Taxonomy" id="1353009"/>
    <lineage>
        <taxon>Eukaryota</taxon>
        <taxon>Fungi</taxon>
        <taxon>Dikarya</taxon>
        <taxon>Basidiomycota</taxon>
        <taxon>Agaricomycotina</taxon>
        <taxon>Agaricomycetes</taxon>
        <taxon>Polyporales</taxon>
        <taxon>Polyporaceae</taxon>
        <taxon>Trametes</taxon>
    </lineage>
</organism>
<dbReference type="Proteomes" id="UP000193067">
    <property type="component" value="Unassembled WGS sequence"/>
</dbReference>
<dbReference type="OrthoDB" id="10255148at2759"/>
<dbReference type="GO" id="GO:0016020">
    <property type="term" value="C:membrane"/>
    <property type="evidence" value="ECO:0007669"/>
    <property type="project" value="UniProtKB-SubCell"/>
</dbReference>
<dbReference type="Gene3D" id="1.20.1250.20">
    <property type="entry name" value="MFS general substrate transporter like domains"/>
    <property type="match status" value="1"/>
</dbReference>
<comment type="catalytic activity">
    <reaction evidence="4">
        <text>L-alpha-aminoacyl-L-arginine(out) = L-alpha-aminoacyl-L-arginine(in)</text>
        <dbReference type="Rhea" id="RHEA:79367"/>
        <dbReference type="ChEBI" id="CHEBI:229968"/>
    </reaction>
</comment>
<name>A0A1Y2ITD3_TRAC3</name>
<evidence type="ECO:0000256" key="6">
    <source>
        <dbReference type="ARBA" id="ARBA00044891"/>
    </source>
</evidence>
<dbReference type="PANTHER" id="PTHR23512">
    <property type="entry name" value="MAJOR FACILITATOR SUPERFAMILY DOMAIN-CONTAINING PROTEIN 1"/>
    <property type="match status" value="1"/>
</dbReference>
<feature type="transmembrane region" description="Helical" evidence="20">
    <location>
        <begin position="219"/>
        <end position="238"/>
    </location>
</feature>
<keyword evidence="23" id="KW-1185">Reference proteome</keyword>
<evidence type="ECO:0000256" key="19">
    <source>
        <dbReference type="SAM" id="MobiDB-lite"/>
    </source>
</evidence>
<protein>
    <recommendedName>
        <fullName evidence="15">Lysosomal dipeptide transporter MFSD1</fullName>
    </recommendedName>
    <alternativeName>
        <fullName evidence="16">Major facilitator superfamily domain-containing protein 1</fullName>
    </alternativeName>
</protein>
<evidence type="ECO:0000256" key="1">
    <source>
        <dbReference type="ARBA" id="ARBA00004141"/>
    </source>
</evidence>
<feature type="domain" description="Major facilitator superfamily (MFS) profile" evidence="21">
    <location>
        <begin position="60"/>
        <end position="499"/>
    </location>
</feature>
<evidence type="ECO:0000259" key="21">
    <source>
        <dbReference type="PROSITE" id="PS50850"/>
    </source>
</evidence>
<feature type="transmembrane region" description="Helical" evidence="20">
    <location>
        <begin position="472"/>
        <end position="494"/>
    </location>
</feature>
<comment type="catalytic activity">
    <reaction evidence="11">
        <text>L-arginyl-glycine(out) = L-arginyl-glycine(in)</text>
        <dbReference type="Rhea" id="RHEA:79391"/>
        <dbReference type="ChEBI" id="CHEBI:229955"/>
    </reaction>
</comment>
<dbReference type="AlphaFoldDB" id="A0A1Y2ITD3"/>
<keyword evidence="20" id="KW-1133">Transmembrane helix</keyword>
<evidence type="ECO:0000256" key="2">
    <source>
        <dbReference type="ARBA" id="ARBA00044876"/>
    </source>
</evidence>
<keyword evidence="20" id="KW-0472">Membrane</keyword>
<proteinExistence type="predicted"/>
<comment type="function">
    <text evidence="17">Lysosomal dipeptide uniporter that selectively exports lysine, arginine or histidine-containing dipeptides with a net positive charge from the lysosome lumen into the cytosol. Could play a role in a specific type of protein O-glycosylation indirectly regulating macrophages migration and tissue invasion. Also essential for liver homeostasis.</text>
</comment>
<dbReference type="InterPro" id="IPR020846">
    <property type="entry name" value="MFS_dom"/>
</dbReference>
<evidence type="ECO:0000256" key="10">
    <source>
        <dbReference type="ARBA" id="ARBA00044900"/>
    </source>
</evidence>
<feature type="transmembrane region" description="Helical" evidence="20">
    <location>
        <begin position="339"/>
        <end position="355"/>
    </location>
</feature>
<comment type="catalytic activity">
    <reaction evidence="8">
        <text>L-aspartyl-L-lysine(out) = L-aspartyl-L-lysine(in)</text>
        <dbReference type="Rhea" id="RHEA:79411"/>
        <dbReference type="ChEBI" id="CHEBI:229953"/>
    </reaction>
</comment>
<keyword evidence="20" id="KW-0812">Transmembrane</keyword>
<feature type="compositionally biased region" description="Acidic residues" evidence="19">
    <location>
        <begin position="17"/>
        <end position="29"/>
    </location>
</feature>
<feature type="region of interest" description="Disordered" evidence="19">
    <location>
        <begin position="508"/>
        <end position="575"/>
    </location>
</feature>
<evidence type="ECO:0000256" key="16">
    <source>
        <dbReference type="ARBA" id="ARBA00045018"/>
    </source>
</evidence>
<evidence type="ECO:0000313" key="22">
    <source>
        <dbReference type="EMBL" id="OSD03451.1"/>
    </source>
</evidence>
<dbReference type="InterPro" id="IPR036259">
    <property type="entry name" value="MFS_trans_sf"/>
</dbReference>
<evidence type="ECO:0000256" key="7">
    <source>
        <dbReference type="ARBA" id="ARBA00044893"/>
    </source>
</evidence>
<dbReference type="InterPro" id="IPR052187">
    <property type="entry name" value="MFSD1"/>
</dbReference>
<comment type="subcellular location">
    <subcellularLocation>
        <location evidence="1">Membrane</location>
        <topology evidence="1">Multi-pass membrane protein</topology>
    </subcellularLocation>
</comment>
<feature type="transmembrane region" description="Helical" evidence="20">
    <location>
        <begin position="152"/>
        <end position="170"/>
    </location>
</feature>
<comment type="catalytic activity">
    <reaction evidence="5">
        <text>L-alpha-aminoacyl-L-histidine(out) = L-alpha-aminoacyl-L-histidine(in)</text>
        <dbReference type="Rhea" id="RHEA:79375"/>
        <dbReference type="ChEBI" id="CHEBI:229967"/>
    </reaction>
</comment>
<feature type="transmembrane region" description="Helical" evidence="20">
    <location>
        <begin position="54"/>
        <end position="76"/>
    </location>
</feature>
<comment type="catalytic activity">
    <reaction evidence="9">
        <text>L-arginyl-L-alpha-amino acid(out) = L-arginyl-L-alpha-amino acid(in)</text>
        <dbReference type="Rhea" id="RHEA:79371"/>
        <dbReference type="ChEBI" id="CHEBI:84315"/>
    </reaction>
</comment>
<comment type="catalytic activity">
    <reaction evidence="6">
        <text>L-lysyl-L-alpha-amino acid(out) = L-lysyl-L-alpha-amino acid(in)</text>
        <dbReference type="Rhea" id="RHEA:79387"/>
        <dbReference type="ChEBI" id="CHEBI:229965"/>
    </reaction>
</comment>
<dbReference type="STRING" id="1353009.A0A1Y2ITD3"/>
<comment type="catalytic activity">
    <reaction evidence="13">
        <text>L-alanyl-L-lysine(out) = L-alanyl-L-lysine(in)</text>
        <dbReference type="Rhea" id="RHEA:79415"/>
        <dbReference type="ChEBI" id="CHEBI:192470"/>
    </reaction>
</comment>
<evidence type="ECO:0000256" key="13">
    <source>
        <dbReference type="ARBA" id="ARBA00044919"/>
    </source>
</evidence>
<comment type="catalytic activity">
    <reaction evidence="7">
        <text>L-alpha-aminoacyl-L-lysine(out) = L-alpha-aminoacyl-L-lysine(in)</text>
        <dbReference type="Rhea" id="RHEA:79383"/>
        <dbReference type="ChEBI" id="CHEBI:229966"/>
    </reaction>
</comment>
<evidence type="ECO:0000256" key="9">
    <source>
        <dbReference type="ARBA" id="ARBA00044899"/>
    </source>
</evidence>
<gene>
    <name evidence="22" type="ORF">PYCCODRAFT_1434350</name>
</gene>
<comment type="catalytic activity">
    <reaction evidence="10">
        <text>L-lysyl-L-lysine(out) = L-lysyl-L-lysine(in)</text>
        <dbReference type="Rhea" id="RHEA:79403"/>
        <dbReference type="ChEBI" id="CHEBI:229956"/>
    </reaction>
</comment>
<dbReference type="InterPro" id="IPR011701">
    <property type="entry name" value="MFS"/>
</dbReference>
<evidence type="ECO:0000313" key="23">
    <source>
        <dbReference type="Proteomes" id="UP000193067"/>
    </source>
</evidence>
<accession>A0A1Y2ITD3</accession>
<dbReference type="EMBL" id="KZ084100">
    <property type="protein sequence ID" value="OSD03451.1"/>
    <property type="molecule type" value="Genomic_DNA"/>
</dbReference>
<dbReference type="Pfam" id="PF07690">
    <property type="entry name" value="MFS_1"/>
    <property type="match status" value="1"/>
</dbReference>
<evidence type="ECO:0000256" key="3">
    <source>
        <dbReference type="ARBA" id="ARBA00044878"/>
    </source>
</evidence>
<dbReference type="PANTHER" id="PTHR23512:SF12">
    <property type="entry name" value="TRANSPORTER, PUTATIVE (AFU_ORTHOLOGUE AFUA_4G00260)-RELATED"/>
    <property type="match status" value="1"/>
</dbReference>
<evidence type="ECO:0000256" key="5">
    <source>
        <dbReference type="ARBA" id="ARBA00044884"/>
    </source>
</evidence>
<feature type="transmembrane region" description="Helical" evidence="20">
    <location>
        <begin position="619"/>
        <end position="641"/>
    </location>
</feature>
<evidence type="ECO:0000256" key="20">
    <source>
        <dbReference type="SAM" id="Phobius"/>
    </source>
</evidence>
<evidence type="ECO:0000256" key="18">
    <source>
        <dbReference type="ARBA" id="ARBA00046376"/>
    </source>
</evidence>
<evidence type="ECO:0000256" key="12">
    <source>
        <dbReference type="ARBA" id="ARBA00044912"/>
    </source>
</evidence>
<feature type="transmembrane region" description="Helical" evidence="20">
    <location>
        <begin position="297"/>
        <end position="319"/>
    </location>
</feature>
<dbReference type="PROSITE" id="PS50850">
    <property type="entry name" value="MFS"/>
    <property type="match status" value="1"/>
</dbReference>
<reference evidence="22 23" key="1">
    <citation type="journal article" date="2015" name="Biotechnol. Biofuels">
        <title>Enhanced degradation of softwood versus hardwood by the white-rot fungus Pycnoporus coccineus.</title>
        <authorList>
            <person name="Couturier M."/>
            <person name="Navarro D."/>
            <person name="Chevret D."/>
            <person name="Henrissat B."/>
            <person name="Piumi F."/>
            <person name="Ruiz-Duenas F.J."/>
            <person name="Martinez A.T."/>
            <person name="Grigoriev I.V."/>
            <person name="Riley R."/>
            <person name="Lipzen A."/>
            <person name="Berrin J.G."/>
            <person name="Master E.R."/>
            <person name="Rosso M.N."/>
        </authorList>
    </citation>
    <scope>NUCLEOTIDE SEQUENCE [LARGE SCALE GENOMIC DNA]</scope>
    <source>
        <strain evidence="22 23">BRFM310</strain>
    </source>
</reference>
<evidence type="ECO:0000256" key="17">
    <source>
        <dbReference type="ARBA" id="ARBA00045709"/>
    </source>
</evidence>
<dbReference type="GO" id="GO:0022857">
    <property type="term" value="F:transmembrane transporter activity"/>
    <property type="evidence" value="ECO:0007669"/>
    <property type="project" value="InterPro"/>
</dbReference>
<comment type="catalytic activity">
    <reaction evidence="12">
        <text>L-histidyl-L-alpha-amino acid(out) = L-histidyl-L-alpha-amino acid(in)</text>
        <dbReference type="Rhea" id="RHEA:79379"/>
        <dbReference type="ChEBI" id="CHEBI:229964"/>
    </reaction>
</comment>